<dbReference type="RefSeq" id="WP_045449068.1">
    <property type="nucleotide sequence ID" value="NZ_BBIO01000019.1"/>
</dbReference>
<protein>
    <submittedName>
        <fullName evidence="2">Conserved protein</fullName>
    </submittedName>
</protein>
<organism evidence="2 3">
    <name type="scientific">Tepidicaulis marinus</name>
    <dbReference type="NCBI Taxonomy" id="1333998"/>
    <lineage>
        <taxon>Bacteria</taxon>
        <taxon>Pseudomonadati</taxon>
        <taxon>Pseudomonadota</taxon>
        <taxon>Alphaproteobacteria</taxon>
        <taxon>Hyphomicrobiales</taxon>
        <taxon>Parvibaculaceae</taxon>
        <taxon>Tepidicaulis</taxon>
    </lineage>
</organism>
<feature type="signal peptide" evidence="1">
    <location>
        <begin position="1"/>
        <end position="24"/>
    </location>
</feature>
<keyword evidence="1" id="KW-0732">Signal</keyword>
<dbReference type="eggNOG" id="ENOG5032Y6T">
    <property type="taxonomic scope" value="Bacteria"/>
</dbReference>
<dbReference type="AlphaFoldDB" id="A0A081BEJ6"/>
<dbReference type="Pfam" id="PF13617">
    <property type="entry name" value="Lipoprotein_19"/>
    <property type="match status" value="1"/>
</dbReference>
<comment type="caution">
    <text evidence="2">The sequence shown here is derived from an EMBL/GenBank/DDBJ whole genome shotgun (WGS) entry which is preliminary data.</text>
</comment>
<dbReference type="PROSITE" id="PS51257">
    <property type="entry name" value="PROKAR_LIPOPROTEIN"/>
    <property type="match status" value="1"/>
</dbReference>
<evidence type="ECO:0000313" key="3">
    <source>
        <dbReference type="Proteomes" id="UP000028702"/>
    </source>
</evidence>
<dbReference type="InterPro" id="IPR025985">
    <property type="entry name" value="YnbE"/>
</dbReference>
<sequence>MKTAILRYSSFGAFLGALALALGACQPTVKIEAPDKPIEINLNVKIEQEVRVKVDRELDDLLAQNPEIF</sequence>
<dbReference type="Proteomes" id="UP000028702">
    <property type="component" value="Unassembled WGS sequence"/>
</dbReference>
<proteinExistence type="predicted"/>
<evidence type="ECO:0000313" key="2">
    <source>
        <dbReference type="EMBL" id="GAK46464.1"/>
    </source>
</evidence>
<keyword evidence="3" id="KW-1185">Reference proteome</keyword>
<gene>
    <name evidence="2" type="ORF">M2A_2963</name>
</gene>
<dbReference type="STRING" id="1333998.M2A_2963"/>
<reference evidence="2 3" key="1">
    <citation type="submission" date="2014-07" db="EMBL/GenBank/DDBJ databases">
        <title>Tepidicaulis marinum gen. nov., sp. nov., a novel marine bacterium denitrifying nitrate to nitrous oxide strictly under microaerobic conditions.</title>
        <authorList>
            <person name="Takeuchi M."/>
            <person name="Yamagishi T."/>
            <person name="Kamagata Y."/>
            <person name="Oshima K."/>
            <person name="Hattori M."/>
            <person name="Katayama T."/>
            <person name="Hanada S."/>
            <person name="Tamaki H."/>
            <person name="Marumo K."/>
            <person name="Maeda H."/>
            <person name="Nedachi M."/>
            <person name="Iwasaki W."/>
            <person name="Suwa Y."/>
            <person name="Sakata S."/>
        </authorList>
    </citation>
    <scope>NUCLEOTIDE SEQUENCE [LARGE SCALE GENOMIC DNA]</scope>
    <source>
        <strain evidence="2 3">MA2</strain>
    </source>
</reference>
<dbReference type="EMBL" id="BBIO01000019">
    <property type="protein sequence ID" value="GAK46464.1"/>
    <property type="molecule type" value="Genomic_DNA"/>
</dbReference>
<accession>A0A081BEJ6</accession>
<name>A0A081BEJ6_9HYPH</name>
<feature type="chain" id="PRO_5001754994" evidence="1">
    <location>
        <begin position="25"/>
        <end position="69"/>
    </location>
</feature>
<evidence type="ECO:0000256" key="1">
    <source>
        <dbReference type="SAM" id="SignalP"/>
    </source>
</evidence>